<dbReference type="Gene3D" id="3.30.230.10">
    <property type="match status" value="1"/>
</dbReference>
<dbReference type="PANTHER" id="PTHR48277">
    <property type="entry name" value="MITOCHONDRIAL RIBOSOMAL PROTEIN S5"/>
    <property type="match status" value="1"/>
</dbReference>
<dbReference type="Pfam" id="PF03719">
    <property type="entry name" value="Ribosomal_S5_C"/>
    <property type="match status" value="1"/>
</dbReference>
<feature type="domain" description="Small ribosomal subunit protein uS5m N-terminal" evidence="10">
    <location>
        <begin position="91"/>
        <end position="135"/>
    </location>
</feature>
<dbReference type="GO" id="GO:0005840">
    <property type="term" value="C:ribosome"/>
    <property type="evidence" value="ECO:0007669"/>
    <property type="project" value="UniProtKB-KW"/>
</dbReference>
<evidence type="ECO:0000256" key="8">
    <source>
        <dbReference type="PROSITE-ProRule" id="PRU00221"/>
    </source>
</evidence>
<keyword evidence="4" id="KW-0496">Mitochondrion</keyword>
<keyword evidence="5" id="KW-0687">Ribonucleoprotein</keyword>
<dbReference type="GO" id="GO:0005739">
    <property type="term" value="C:mitochondrion"/>
    <property type="evidence" value="ECO:0007669"/>
    <property type="project" value="UniProtKB-SubCell"/>
</dbReference>
<feature type="repeat" description="WD" evidence="8">
    <location>
        <begin position="17"/>
        <end position="30"/>
    </location>
</feature>
<evidence type="ECO:0000256" key="1">
    <source>
        <dbReference type="ARBA" id="ARBA00004173"/>
    </source>
</evidence>
<dbReference type="PROSITE" id="PS50082">
    <property type="entry name" value="WD_REPEATS_2"/>
    <property type="match status" value="1"/>
</dbReference>
<gene>
    <name evidence="12" type="primary">LOC115227178</name>
</gene>
<evidence type="ECO:0000259" key="9">
    <source>
        <dbReference type="Pfam" id="PF03719"/>
    </source>
</evidence>
<comment type="similarity">
    <text evidence="2">Belongs to the universal ribosomal protein uS5 family.</text>
</comment>
<reference evidence="12" key="1">
    <citation type="submission" date="2025-08" db="UniProtKB">
        <authorList>
            <consortium name="RefSeq"/>
        </authorList>
    </citation>
    <scope>IDENTIFICATION</scope>
</reference>
<dbReference type="InterPro" id="IPR015943">
    <property type="entry name" value="WD40/YVTN_repeat-like_dom_sf"/>
</dbReference>
<feature type="domain" description="Small ribosomal subunit protein uS5 C-terminal" evidence="9">
    <location>
        <begin position="171"/>
        <end position="239"/>
    </location>
</feature>
<dbReference type="InterPro" id="IPR048584">
    <property type="entry name" value="Ribosomal_uS5m_N"/>
</dbReference>
<organism evidence="11 12">
    <name type="scientific">Octopus sinensis</name>
    <name type="common">East Asian common octopus</name>
    <dbReference type="NCBI Taxonomy" id="2607531"/>
    <lineage>
        <taxon>Eukaryota</taxon>
        <taxon>Metazoa</taxon>
        <taxon>Spiralia</taxon>
        <taxon>Lophotrochozoa</taxon>
        <taxon>Mollusca</taxon>
        <taxon>Cephalopoda</taxon>
        <taxon>Coleoidea</taxon>
        <taxon>Octopodiformes</taxon>
        <taxon>Octopoda</taxon>
        <taxon>Incirrata</taxon>
        <taxon>Octopodidae</taxon>
        <taxon>Octopus</taxon>
    </lineage>
</organism>
<dbReference type="InterPro" id="IPR014721">
    <property type="entry name" value="Ribsml_uS5_D2-typ_fold_subgr"/>
</dbReference>
<dbReference type="GO" id="GO:0003723">
    <property type="term" value="F:RNA binding"/>
    <property type="evidence" value="ECO:0007669"/>
    <property type="project" value="InterPro"/>
</dbReference>
<dbReference type="InterPro" id="IPR005324">
    <property type="entry name" value="Ribosomal_uS5_C"/>
</dbReference>
<evidence type="ECO:0000256" key="2">
    <source>
        <dbReference type="ARBA" id="ARBA00008945"/>
    </source>
</evidence>
<protein>
    <recommendedName>
        <fullName evidence="6">Small ribosomal subunit protein uS5m</fullName>
    </recommendedName>
    <alternativeName>
        <fullName evidence="7">28S ribosomal protein S5, mitochondrial</fullName>
    </alternativeName>
</protein>
<dbReference type="AlphaFoldDB" id="A0A6P7TYZ5"/>
<evidence type="ECO:0000259" key="10">
    <source>
        <dbReference type="Pfam" id="PF21251"/>
    </source>
</evidence>
<evidence type="ECO:0000256" key="3">
    <source>
        <dbReference type="ARBA" id="ARBA00022980"/>
    </source>
</evidence>
<dbReference type="GO" id="GO:0003735">
    <property type="term" value="F:structural constituent of ribosome"/>
    <property type="evidence" value="ECO:0007669"/>
    <property type="project" value="InterPro"/>
</dbReference>
<dbReference type="SUPFAM" id="SSF54211">
    <property type="entry name" value="Ribosomal protein S5 domain 2-like"/>
    <property type="match status" value="1"/>
</dbReference>
<dbReference type="KEGG" id="osn:115227178"/>
<dbReference type="PANTHER" id="PTHR48277:SF1">
    <property type="entry name" value="MITOCHONDRIAL RIBOSOMAL PROTEIN S5"/>
    <property type="match status" value="1"/>
</dbReference>
<dbReference type="Gene3D" id="2.130.10.10">
    <property type="entry name" value="YVTN repeat-like/Quinoprotein amine dehydrogenase"/>
    <property type="match status" value="1"/>
</dbReference>
<evidence type="ECO:0000256" key="7">
    <source>
        <dbReference type="ARBA" id="ARBA00041606"/>
    </source>
</evidence>
<dbReference type="Proteomes" id="UP000515154">
    <property type="component" value="Unplaced"/>
</dbReference>
<dbReference type="GO" id="GO:1990904">
    <property type="term" value="C:ribonucleoprotein complex"/>
    <property type="evidence" value="ECO:0007669"/>
    <property type="project" value="UniProtKB-KW"/>
</dbReference>
<dbReference type="FunFam" id="3.30.230.10:FF:000002">
    <property type="entry name" value="30S ribosomal protein S5"/>
    <property type="match status" value="1"/>
</dbReference>
<dbReference type="RefSeq" id="XP_029653951.1">
    <property type="nucleotide sequence ID" value="XM_029798091.1"/>
</dbReference>
<dbReference type="GO" id="GO:0006412">
    <property type="term" value="P:translation"/>
    <property type="evidence" value="ECO:0007669"/>
    <property type="project" value="InterPro"/>
</dbReference>
<evidence type="ECO:0000256" key="5">
    <source>
        <dbReference type="ARBA" id="ARBA00023274"/>
    </source>
</evidence>
<evidence type="ECO:0000313" key="12">
    <source>
        <dbReference type="RefSeq" id="XP_029653951.1"/>
    </source>
</evidence>
<evidence type="ECO:0000256" key="6">
    <source>
        <dbReference type="ARBA" id="ARBA00039335"/>
    </source>
</evidence>
<accession>A0A6P7TYZ5</accession>
<dbReference type="Pfam" id="PF21251">
    <property type="entry name" value="Ribosomal_uS5m_N"/>
    <property type="match status" value="1"/>
</dbReference>
<dbReference type="InterPro" id="IPR001680">
    <property type="entry name" value="WD40_rpt"/>
</dbReference>
<evidence type="ECO:0000256" key="4">
    <source>
        <dbReference type="ARBA" id="ARBA00023128"/>
    </source>
</evidence>
<dbReference type="InterPro" id="IPR000851">
    <property type="entry name" value="Ribosomal_uS5"/>
</dbReference>
<name>A0A6P7TYZ5_9MOLL</name>
<dbReference type="InterPro" id="IPR020568">
    <property type="entry name" value="Ribosomal_Su5_D2-typ_SF"/>
</dbReference>
<evidence type="ECO:0000313" key="11">
    <source>
        <dbReference type="Proteomes" id="UP000515154"/>
    </source>
</evidence>
<sequence>MVDGVGGLGIGEGAAEIATCSRDGTVKVWDPRQPDSPVVSMEPSLDEKRRDCWALAFVVMLKVCSLWIIEKTCLLRNIQHKNISTTCIRSSFFDRSNSEDLWKTVTSVSPAGLKKGRGKMIKKVLDLNTGQKFGFEVIPDLKSAKISASNNLLYFDLFENRTVYHDMDWSFGAARMTVIRKDAGYGIISQRILAKLFYLVGVEDVYVKLLRKCKNIESICAAFINGMLSMETHQNLADKTGLYLVKCSSDLMGYPIILSRPSNEVESSDLSMSDLDKIKLDYKIPRIKSFTSKKTVPVSEMTHNLLSRHRRRNQHSATIFRKVNKGYSRLRFPSVFYSDVQLFRSPHKESGESSEPGKVNSSLQDRHLFLKVYDQSGGYGIQQISRSQ</sequence>
<keyword evidence="11" id="KW-1185">Reference proteome</keyword>
<keyword evidence="3" id="KW-0689">Ribosomal protein</keyword>
<proteinExistence type="inferred from homology"/>
<keyword evidence="8" id="KW-0853">WD repeat</keyword>
<comment type="subcellular location">
    <subcellularLocation>
        <location evidence="1">Mitochondrion</location>
    </subcellularLocation>
</comment>